<protein>
    <submittedName>
        <fullName evidence="3">Uncharacterized protein</fullName>
    </submittedName>
</protein>
<dbReference type="EMBL" id="CP097509">
    <property type="protein sequence ID" value="URE19008.1"/>
    <property type="molecule type" value="Genomic_DNA"/>
</dbReference>
<evidence type="ECO:0000313" key="3">
    <source>
        <dbReference type="EMBL" id="URE19011.1"/>
    </source>
</evidence>
<evidence type="ECO:0000313" key="4">
    <source>
        <dbReference type="Proteomes" id="UP001055439"/>
    </source>
</evidence>
<dbReference type="Proteomes" id="UP001055439">
    <property type="component" value="Chromosome 7"/>
</dbReference>
<dbReference type="EMBL" id="CP097509">
    <property type="protein sequence ID" value="URE19011.1"/>
    <property type="molecule type" value="Genomic_DNA"/>
</dbReference>
<sequence>MLHIQEFIVIKLKLSLFLMVMSLKILHENRLAPKAYITSSGSTSHDRFHPPISFLQPGSHEQSSSSDPTQQAEQSSACHLPGFL</sequence>
<dbReference type="OrthoDB" id="1868374at2759"/>
<gene>
    <name evidence="3" type="ORF">MUK42_12055</name>
</gene>
<dbReference type="AlphaFoldDB" id="A0A9E7KIV1"/>
<proteinExistence type="predicted"/>
<evidence type="ECO:0000256" key="2">
    <source>
        <dbReference type="SAM" id="SignalP"/>
    </source>
</evidence>
<feature type="compositionally biased region" description="Polar residues" evidence="1">
    <location>
        <begin position="59"/>
        <end position="77"/>
    </location>
</feature>
<feature type="signal peptide" evidence="2">
    <location>
        <begin position="1"/>
        <end position="22"/>
    </location>
</feature>
<organism evidence="3 4">
    <name type="scientific">Musa troglodytarum</name>
    <name type="common">fe'i banana</name>
    <dbReference type="NCBI Taxonomy" id="320322"/>
    <lineage>
        <taxon>Eukaryota</taxon>
        <taxon>Viridiplantae</taxon>
        <taxon>Streptophyta</taxon>
        <taxon>Embryophyta</taxon>
        <taxon>Tracheophyta</taxon>
        <taxon>Spermatophyta</taxon>
        <taxon>Magnoliopsida</taxon>
        <taxon>Liliopsida</taxon>
        <taxon>Zingiberales</taxon>
        <taxon>Musaceae</taxon>
        <taxon>Musa</taxon>
    </lineage>
</organism>
<evidence type="ECO:0000256" key="1">
    <source>
        <dbReference type="SAM" id="MobiDB-lite"/>
    </source>
</evidence>
<reference evidence="3" key="1">
    <citation type="submission" date="2022-05" db="EMBL/GenBank/DDBJ databases">
        <title>The Musa troglodytarum L. genome provides insights into the mechanism of non-climacteric behaviour and enrichment of carotenoids.</title>
        <authorList>
            <person name="Wang J."/>
        </authorList>
    </citation>
    <scope>NUCLEOTIDE SEQUENCE</scope>
    <source>
        <tissue evidence="3">Leaf</tissue>
    </source>
</reference>
<keyword evidence="2" id="KW-0732">Signal</keyword>
<name>A0A9E7KIV1_9LILI</name>
<keyword evidence="4" id="KW-1185">Reference proteome</keyword>
<feature type="region of interest" description="Disordered" evidence="1">
    <location>
        <begin position="39"/>
        <end position="84"/>
    </location>
</feature>
<feature type="chain" id="PRO_5040098026" evidence="2">
    <location>
        <begin position="23"/>
        <end position="84"/>
    </location>
</feature>
<accession>A0A9E7KIV1</accession>